<organism evidence="1 2">
    <name type="scientific">Glomus cerebriforme</name>
    <dbReference type="NCBI Taxonomy" id="658196"/>
    <lineage>
        <taxon>Eukaryota</taxon>
        <taxon>Fungi</taxon>
        <taxon>Fungi incertae sedis</taxon>
        <taxon>Mucoromycota</taxon>
        <taxon>Glomeromycotina</taxon>
        <taxon>Glomeromycetes</taxon>
        <taxon>Glomerales</taxon>
        <taxon>Glomeraceae</taxon>
        <taxon>Glomus</taxon>
    </lineage>
</organism>
<keyword evidence="2" id="KW-1185">Reference proteome</keyword>
<dbReference type="Proteomes" id="UP000265703">
    <property type="component" value="Unassembled WGS sequence"/>
</dbReference>
<evidence type="ECO:0000313" key="2">
    <source>
        <dbReference type="Proteomes" id="UP000265703"/>
    </source>
</evidence>
<accession>A0A397TGX4</accession>
<proteinExistence type="predicted"/>
<dbReference type="EMBL" id="QKYT01000042">
    <property type="protein sequence ID" value="RIA96609.1"/>
    <property type="molecule type" value="Genomic_DNA"/>
</dbReference>
<comment type="caution">
    <text evidence="1">The sequence shown here is derived from an EMBL/GenBank/DDBJ whole genome shotgun (WGS) entry which is preliminary data.</text>
</comment>
<evidence type="ECO:0000313" key="1">
    <source>
        <dbReference type="EMBL" id="RIA96609.1"/>
    </source>
</evidence>
<name>A0A397TGX4_9GLOM</name>
<gene>
    <name evidence="1" type="ORF">C1645_815126</name>
</gene>
<dbReference type="AlphaFoldDB" id="A0A397TGX4"/>
<protein>
    <submittedName>
        <fullName evidence="1">Uncharacterized protein</fullName>
    </submittedName>
</protein>
<sequence length="106" mass="12437">MRYKELPNEFTNWTLRIAGEQIGLKGILGNKSDLKNLLDELMNWTSRNYRLKNKIRLKGVRLLTWKQIGLKGFAGQIHEPDFKELPTKEQDLKGLLTWEQIELKGE</sequence>
<reference evidence="1 2" key="1">
    <citation type="submission" date="2018-06" db="EMBL/GenBank/DDBJ databases">
        <title>Comparative genomics reveals the genomic features of Rhizophagus irregularis, R. cerebriforme, R. diaphanum and Gigaspora rosea, and their symbiotic lifestyle signature.</title>
        <authorList>
            <person name="Morin E."/>
            <person name="San Clemente H."/>
            <person name="Chen E.C.H."/>
            <person name="De La Providencia I."/>
            <person name="Hainaut M."/>
            <person name="Kuo A."/>
            <person name="Kohler A."/>
            <person name="Murat C."/>
            <person name="Tang N."/>
            <person name="Roy S."/>
            <person name="Loubradou J."/>
            <person name="Henrissat B."/>
            <person name="Grigoriev I.V."/>
            <person name="Corradi N."/>
            <person name="Roux C."/>
            <person name="Martin F.M."/>
        </authorList>
    </citation>
    <scope>NUCLEOTIDE SEQUENCE [LARGE SCALE GENOMIC DNA]</scope>
    <source>
        <strain evidence="1 2">DAOM 227022</strain>
    </source>
</reference>